<evidence type="ECO:0000313" key="2">
    <source>
        <dbReference type="Proteomes" id="UP001146120"/>
    </source>
</evidence>
<keyword evidence="2" id="KW-1185">Reference proteome</keyword>
<accession>A0AAV2Z5Z1</accession>
<name>A0AAV2Z5Z1_9STRA</name>
<reference evidence="1" key="2">
    <citation type="journal article" date="2023" name="Microbiol Resour">
        <title>Decontamination and Annotation of the Draft Genome Sequence of the Oomycete Lagenidium giganteum ARSEF 373.</title>
        <authorList>
            <person name="Morgan W.R."/>
            <person name="Tartar A."/>
        </authorList>
    </citation>
    <scope>NUCLEOTIDE SEQUENCE</scope>
    <source>
        <strain evidence="1">ARSEF 373</strain>
    </source>
</reference>
<organism evidence="1 2">
    <name type="scientific">Lagenidium giganteum</name>
    <dbReference type="NCBI Taxonomy" id="4803"/>
    <lineage>
        <taxon>Eukaryota</taxon>
        <taxon>Sar</taxon>
        <taxon>Stramenopiles</taxon>
        <taxon>Oomycota</taxon>
        <taxon>Peronosporomycetes</taxon>
        <taxon>Pythiales</taxon>
        <taxon>Pythiaceae</taxon>
    </lineage>
</organism>
<sequence>MRHIDPVCMHWLRNL</sequence>
<gene>
    <name evidence="1" type="ORF">N0F65_001770</name>
</gene>
<evidence type="ECO:0000313" key="1">
    <source>
        <dbReference type="EMBL" id="DBA01142.1"/>
    </source>
</evidence>
<dbReference type="EMBL" id="DAKRPA010000053">
    <property type="protein sequence ID" value="DBA01142.1"/>
    <property type="molecule type" value="Genomic_DNA"/>
</dbReference>
<protein>
    <submittedName>
        <fullName evidence="1">Uncharacterized protein</fullName>
    </submittedName>
</protein>
<proteinExistence type="predicted"/>
<comment type="caution">
    <text evidence="1">The sequence shown here is derived from an EMBL/GenBank/DDBJ whole genome shotgun (WGS) entry which is preliminary data.</text>
</comment>
<reference evidence="1" key="1">
    <citation type="submission" date="2022-11" db="EMBL/GenBank/DDBJ databases">
        <authorList>
            <person name="Morgan W.R."/>
            <person name="Tartar A."/>
        </authorList>
    </citation>
    <scope>NUCLEOTIDE SEQUENCE</scope>
    <source>
        <strain evidence="1">ARSEF 373</strain>
    </source>
</reference>
<dbReference type="Proteomes" id="UP001146120">
    <property type="component" value="Unassembled WGS sequence"/>
</dbReference>